<evidence type="ECO:0000256" key="5">
    <source>
        <dbReference type="ARBA" id="ARBA00022692"/>
    </source>
</evidence>
<evidence type="ECO:0000256" key="2">
    <source>
        <dbReference type="ARBA" id="ARBA00008661"/>
    </source>
</evidence>
<dbReference type="Gene3D" id="3.90.550.50">
    <property type="match status" value="1"/>
</dbReference>
<evidence type="ECO:0000256" key="11">
    <source>
        <dbReference type="RuleBase" id="RU363063"/>
    </source>
</evidence>
<comment type="similarity">
    <text evidence="2 11">Belongs to the glycosyltransferase 31 family.</text>
</comment>
<evidence type="ECO:0000256" key="7">
    <source>
        <dbReference type="ARBA" id="ARBA00022989"/>
    </source>
</evidence>
<name>A0A813WB10_9BILA</name>
<dbReference type="EC" id="2.4.1.-" evidence="11"/>
<keyword evidence="10" id="KW-0325">Glycoprotein</keyword>
<dbReference type="Pfam" id="PF01762">
    <property type="entry name" value="Galactosyl_T"/>
    <property type="match status" value="1"/>
</dbReference>
<dbReference type="GO" id="GO:0006493">
    <property type="term" value="P:protein O-linked glycosylation"/>
    <property type="evidence" value="ECO:0007669"/>
    <property type="project" value="TreeGrafter"/>
</dbReference>
<evidence type="ECO:0000313" key="13">
    <source>
        <dbReference type="Proteomes" id="UP000663879"/>
    </source>
</evidence>
<keyword evidence="6" id="KW-0735">Signal-anchor</keyword>
<accession>A0A813WB10</accession>
<keyword evidence="7" id="KW-1133">Transmembrane helix</keyword>
<dbReference type="EMBL" id="CAJNOC010001297">
    <property type="protein sequence ID" value="CAF0852480.1"/>
    <property type="molecule type" value="Genomic_DNA"/>
</dbReference>
<evidence type="ECO:0000256" key="3">
    <source>
        <dbReference type="ARBA" id="ARBA00022676"/>
    </source>
</evidence>
<protein>
    <recommendedName>
        <fullName evidence="11">Hexosyltransferase</fullName>
        <ecNumber evidence="11">2.4.1.-</ecNumber>
    </recommendedName>
</protein>
<evidence type="ECO:0000256" key="8">
    <source>
        <dbReference type="ARBA" id="ARBA00023034"/>
    </source>
</evidence>
<keyword evidence="4" id="KW-0808">Transferase</keyword>
<reference evidence="12" key="1">
    <citation type="submission" date="2021-02" db="EMBL/GenBank/DDBJ databases">
        <authorList>
            <person name="Nowell W R."/>
        </authorList>
    </citation>
    <scope>NUCLEOTIDE SEQUENCE</scope>
    <source>
        <strain evidence="12">Ploen Becks lab</strain>
    </source>
</reference>
<dbReference type="GO" id="GO:0000139">
    <property type="term" value="C:Golgi membrane"/>
    <property type="evidence" value="ECO:0007669"/>
    <property type="project" value="UniProtKB-SubCell"/>
</dbReference>
<organism evidence="12 13">
    <name type="scientific">Brachionus calyciflorus</name>
    <dbReference type="NCBI Taxonomy" id="104777"/>
    <lineage>
        <taxon>Eukaryota</taxon>
        <taxon>Metazoa</taxon>
        <taxon>Spiralia</taxon>
        <taxon>Gnathifera</taxon>
        <taxon>Rotifera</taxon>
        <taxon>Eurotatoria</taxon>
        <taxon>Monogononta</taxon>
        <taxon>Pseudotrocha</taxon>
        <taxon>Ploima</taxon>
        <taxon>Brachionidae</taxon>
        <taxon>Brachionus</taxon>
    </lineage>
</organism>
<dbReference type="Proteomes" id="UP000663879">
    <property type="component" value="Unassembled WGS sequence"/>
</dbReference>
<evidence type="ECO:0000313" key="12">
    <source>
        <dbReference type="EMBL" id="CAF0852480.1"/>
    </source>
</evidence>
<proteinExistence type="inferred from homology"/>
<dbReference type="InterPro" id="IPR002659">
    <property type="entry name" value="Glyco_trans_31"/>
</dbReference>
<keyword evidence="3 11" id="KW-0328">Glycosyltransferase</keyword>
<evidence type="ECO:0000256" key="1">
    <source>
        <dbReference type="ARBA" id="ARBA00004323"/>
    </source>
</evidence>
<dbReference type="AlphaFoldDB" id="A0A813WB10"/>
<evidence type="ECO:0000256" key="9">
    <source>
        <dbReference type="ARBA" id="ARBA00023136"/>
    </source>
</evidence>
<evidence type="ECO:0000256" key="10">
    <source>
        <dbReference type="ARBA" id="ARBA00023180"/>
    </source>
</evidence>
<sequence>MNNGKNLTMISLVTLSPDNFLKRYLIRKTWSNSVLFKSTRSVFLLGLSLNETINNMVMQESKNYGDIIQEDFIDTYYNLTIKTIMGLKWVSKYCSNSQFTLKIDDDAVVNTPVLIEYLKNITYNTSNKNLYMGNYLEKPEVYRNENSKWYLSYDEYNETYFPPYHTGTAYILSTDLVRELFEISLSTKVFRFEDVYIGMLVRKIKVDIVNLASFIEFDFDWFLSGTSKDCSKKIFYYAYDSYDFLAIWKKLRSEDFFDNLLI</sequence>
<dbReference type="PANTHER" id="PTHR11214">
    <property type="entry name" value="BETA-1,3-N-ACETYLGLUCOSAMINYLTRANSFERASE"/>
    <property type="match status" value="1"/>
</dbReference>
<comment type="subcellular location">
    <subcellularLocation>
        <location evidence="1 11">Golgi apparatus membrane</location>
        <topology evidence="1 11">Single-pass type II membrane protein</topology>
    </subcellularLocation>
</comment>
<evidence type="ECO:0000256" key="4">
    <source>
        <dbReference type="ARBA" id="ARBA00022679"/>
    </source>
</evidence>
<gene>
    <name evidence="12" type="ORF">OXX778_LOCUS9020</name>
</gene>
<evidence type="ECO:0000256" key="6">
    <source>
        <dbReference type="ARBA" id="ARBA00022968"/>
    </source>
</evidence>
<dbReference type="GO" id="GO:0016758">
    <property type="term" value="F:hexosyltransferase activity"/>
    <property type="evidence" value="ECO:0007669"/>
    <property type="project" value="InterPro"/>
</dbReference>
<dbReference type="FunFam" id="3.90.550.50:FF:000001">
    <property type="entry name" value="Hexosyltransferase"/>
    <property type="match status" value="1"/>
</dbReference>
<keyword evidence="8 11" id="KW-0333">Golgi apparatus</keyword>
<keyword evidence="13" id="KW-1185">Reference proteome</keyword>
<keyword evidence="5" id="KW-0812">Transmembrane</keyword>
<dbReference type="OrthoDB" id="5957813at2759"/>
<comment type="caution">
    <text evidence="12">The sequence shown here is derived from an EMBL/GenBank/DDBJ whole genome shotgun (WGS) entry which is preliminary data.</text>
</comment>
<dbReference type="PANTHER" id="PTHR11214:SF314">
    <property type="entry name" value="HEXOSYLTRANSFERASE"/>
    <property type="match status" value="1"/>
</dbReference>
<keyword evidence="9" id="KW-0472">Membrane</keyword>